<protein>
    <submittedName>
        <fullName evidence="1">Uncharacterized protein</fullName>
    </submittedName>
</protein>
<organism evidence="1 2">
    <name type="scientific">Nocardia colli</name>
    <dbReference type="NCBI Taxonomy" id="2545717"/>
    <lineage>
        <taxon>Bacteria</taxon>
        <taxon>Bacillati</taxon>
        <taxon>Actinomycetota</taxon>
        <taxon>Actinomycetes</taxon>
        <taxon>Mycobacteriales</taxon>
        <taxon>Nocardiaceae</taxon>
        <taxon>Nocardia</taxon>
    </lineage>
</organism>
<dbReference type="Proteomes" id="UP000323876">
    <property type="component" value="Unassembled WGS sequence"/>
</dbReference>
<gene>
    <name evidence="1" type="ORF">F3087_43225</name>
</gene>
<evidence type="ECO:0000313" key="2">
    <source>
        <dbReference type="Proteomes" id="UP000323876"/>
    </source>
</evidence>
<evidence type="ECO:0000313" key="1">
    <source>
        <dbReference type="EMBL" id="KAA8879837.1"/>
    </source>
</evidence>
<dbReference type="AlphaFoldDB" id="A0A5N0DRY4"/>
<sequence>MQDESHGRRELVAAMFSSEFVEGGIDPAVLRRVHAGDHAEWLTALDRSGIFGKETLADLTARWHDNPRDLLDTLLTEADDVTKRRCLTAWAGLDRGTSEASAAQIS</sequence>
<dbReference type="EMBL" id="VXLC01000040">
    <property type="protein sequence ID" value="KAA8879837.1"/>
    <property type="molecule type" value="Genomic_DNA"/>
</dbReference>
<proteinExistence type="predicted"/>
<dbReference type="RefSeq" id="WP_150407999.1">
    <property type="nucleotide sequence ID" value="NZ_VXLC01000040.1"/>
</dbReference>
<accession>A0A5N0DRY4</accession>
<dbReference type="OrthoDB" id="4554356at2"/>
<comment type="caution">
    <text evidence="1">The sequence shown here is derived from an EMBL/GenBank/DDBJ whole genome shotgun (WGS) entry which is preliminary data.</text>
</comment>
<name>A0A5N0DRY4_9NOCA</name>
<keyword evidence="2" id="KW-1185">Reference proteome</keyword>
<reference evidence="1 2" key="1">
    <citation type="submission" date="2019-09" db="EMBL/GenBank/DDBJ databases">
        <authorList>
            <person name="Wang X."/>
        </authorList>
    </citation>
    <scope>NUCLEOTIDE SEQUENCE [LARGE SCALE GENOMIC DNA]</scope>
    <source>
        <strain evidence="1 2">CICC 11023</strain>
    </source>
</reference>